<evidence type="ECO:0000313" key="8">
    <source>
        <dbReference type="EMBL" id="MFC4333423.1"/>
    </source>
</evidence>
<evidence type="ECO:0000256" key="4">
    <source>
        <dbReference type="ARBA" id="ARBA00023136"/>
    </source>
</evidence>
<dbReference type="Gene3D" id="1.20.1250.20">
    <property type="entry name" value="MFS general substrate transporter like domains"/>
    <property type="match status" value="2"/>
</dbReference>
<dbReference type="PROSITE" id="PS50850">
    <property type="entry name" value="MFS"/>
    <property type="match status" value="1"/>
</dbReference>
<dbReference type="InterPro" id="IPR036259">
    <property type="entry name" value="MFS_trans_sf"/>
</dbReference>
<evidence type="ECO:0000256" key="3">
    <source>
        <dbReference type="ARBA" id="ARBA00022989"/>
    </source>
</evidence>
<protein>
    <submittedName>
        <fullName evidence="8">MFS transporter</fullName>
    </submittedName>
</protein>
<feature type="transmembrane region" description="Helical" evidence="6">
    <location>
        <begin position="100"/>
        <end position="120"/>
    </location>
</feature>
<dbReference type="RefSeq" id="WP_381744749.1">
    <property type="nucleotide sequence ID" value="NZ_JBHSDP010000031.1"/>
</dbReference>
<name>A0ABV8TSI8_9ACTN</name>
<accession>A0ABV8TSI8</accession>
<feature type="transmembrane region" description="Helical" evidence="6">
    <location>
        <begin position="140"/>
        <end position="158"/>
    </location>
</feature>
<dbReference type="CDD" id="cd17393">
    <property type="entry name" value="MFS_MosC_like"/>
    <property type="match status" value="1"/>
</dbReference>
<feature type="transmembrane region" description="Helical" evidence="6">
    <location>
        <begin position="295"/>
        <end position="314"/>
    </location>
</feature>
<dbReference type="Pfam" id="PF07690">
    <property type="entry name" value="MFS_1"/>
    <property type="match status" value="1"/>
</dbReference>
<keyword evidence="3 6" id="KW-1133">Transmembrane helix</keyword>
<evidence type="ECO:0000256" key="1">
    <source>
        <dbReference type="ARBA" id="ARBA00004651"/>
    </source>
</evidence>
<dbReference type="InterPro" id="IPR020846">
    <property type="entry name" value="MFS_dom"/>
</dbReference>
<sequence>MTVLRVRDESARAKWAVAALFCFLGFQYATWTSRLPALKSRLDLSEQELGLLLMACGVGAAVSFPLVSYLMRRLGSRRLSLLSGLCLAVLLAALSKAPDYPVALVIICADGVAVGALNVAMNAQGAALEKRFRRTVMSQLHATFSAGLLGAALLASGVNLVTSAVTAHFAVAFVLLLVLLACARRNLLDEPEPAAGAAPEESGAAEGADAAADPPAGRRKGLSLPGRATLWMGCAMVFGTITEGAMNDWSALYMKDIAKASATVAPLGIAVVSVMMLLARVFADRWRTRWGDGRVVVCGSAVAGVGLALALLAGGVVPTLLGFACVGLGAAAVTPCVYVAAAAGGSDALALVAAMGTTGLLIGPALIGFIAGWGGLVVGMSAVAVSALIVSLAGTRISWSTHAPAAPAAVADDRAAGDRPVAGEPRAAEDRPVAEGLTP</sequence>
<feature type="transmembrane region" description="Helical" evidence="6">
    <location>
        <begin position="78"/>
        <end position="94"/>
    </location>
</feature>
<evidence type="ECO:0000256" key="5">
    <source>
        <dbReference type="SAM" id="MobiDB-lite"/>
    </source>
</evidence>
<feature type="transmembrane region" description="Helical" evidence="6">
    <location>
        <begin position="320"/>
        <end position="341"/>
    </location>
</feature>
<feature type="transmembrane region" description="Helical" evidence="6">
    <location>
        <begin position="373"/>
        <end position="393"/>
    </location>
</feature>
<feature type="region of interest" description="Disordered" evidence="5">
    <location>
        <begin position="409"/>
        <end position="439"/>
    </location>
</feature>
<comment type="caution">
    <text evidence="8">The sequence shown here is derived from an EMBL/GenBank/DDBJ whole genome shotgun (WGS) entry which is preliminary data.</text>
</comment>
<dbReference type="InterPro" id="IPR011701">
    <property type="entry name" value="MFS"/>
</dbReference>
<dbReference type="SUPFAM" id="SSF103473">
    <property type="entry name" value="MFS general substrate transporter"/>
    <property type="match status" value="1"/>
</dbReference>
<evidence type="ECO:0000256" key="6">
    <source>
        <dbReference type="SAM" id="Phobius"/>
    </source>
</evidence>
<feature type="transmembrane region" description="Helical" evidence="6">
    <location>
        <begin position="49"/>
        <end position="71"/>
    </location>
</feature>
<feature type="transmembrane region" description="Helical" evidence="6">
    <location>
        <begin position="164"/>
        <end position="183"/>
    </location>
</feature>
<feature type="transmembrane region" description="Helical" evidence="6">
    <location>
        <begin position="265"/>
        <end position="283"/>
    </location>
</feature>
<dbReference type="InterPro" id="IPR051788">
    <property type="entry name" value="MFS_Transporter"/>
</dbReference>
<feature type="transmembrane region" description="Helical" evidence="6">
    <location>
        <begin position="228"/>
        <end position="245"/>
    </location>
</feature>
<feature type="transmembrane region" description="Helical" evidence="6">
    <location>
        <begin position="348"/>
        <end position="367"/>
    </location>
</feature>
<evidence type="ECO:0000313" key="9">
    <source>
        <dbReference type="Proteomes" id="UP001595824"/>
    </source>
</evidence>
<dbReference type="EMBL" id="JBHSDP010000031">
    <property type="protein sequence ID" value="MFC4333423.1"/>
    <property type="molecule type" value="Genomic_DNA"/>
</dbReference>
<dbReference type="PANTHER" id="PTHR23514">
    <property type="entry name" value="BYPASS OF STOP CODON PROTEIN 6"/>
    <property type="match status" value="1"/>
</dbReference>
<organism evidence="8 9">
    <name type="scientific">Streptomyces andamanensis</name>
    <dbReference type="NCBI Taxonomy" id="1565035"/>
    <lineage>
        <taxon>Bacteria</taxon>
        <taxon>Bacillati</taxon>
        <taxon>Actinomycetota</taxon>
        <taxon>Actinomycetes</taxon>
        <taxon>Kitasatosporales</taxon>
        <taxon>Streptomycetaceae</taxon>
        <taxon>Streptomyces</taxon>
    </lineage>
</organism>
<feature type="domain" description="Major facilitator superfamily (MFS) profile" evidence="7">
    <location>
        <begin position="1"/>
        <end position="398"/>
    </location>
</feature>
<proteinExistence type="predicted"/>
<feature type="compositionally biased region" description="Low complexity" evidence="5">
    <location>
        <begin position="193"/>
        <end position="215"/>
    </location>
</feature>
<keyword evidence="9" id="KW-1185">Reference proteome</keyword>
<keyword evidence="2 6" id="KW-0812">Transmembrane</keyword>
<gene>
    <name evidence="8" type="ORF">ACFPC0_37810</name>
</gene>
<keyword evidence="4 6" id="KW-0472">Membrane</keyword>
<comment type="subcellular location">
    <subcellularLocation>
        <location evidence="1">Cell membrane</location>
        <topology evidence="1">Multi-pass membrane protein</topology>
    </subcellularLocation>
</comment>
<dbReference type="PANTHER" id="PTHR23514:SF13">
    <property type="entry name" value="INNER MEMBRANE PROTEIN YBJJ"/>
    <property type="match status" value="1"/>
</dbReference>
<feature type="region of interest" description="Disordered" evidence="5">
    <location>
        <begin position="193"/>
        <end position="220"/>
    </location>
</feature>
<evidence type="ECO:0000256" key="2">
    <source>
        <dbReference type="ARBA" id="ARBA00022692"/>
    </source>
</evidence>
<reference evidence="9" key="1">
    <citation type="journal article" date="2019" name="Int. J. Syst. Evol. Microbiol.">
        <title>The Global Catalogue of Microorganisms (GCM) 10K type strain sequencing project: providing services to taxonomists for standard genome sequencing and annotation.</title>
        <authorList>
            <consortium name="The Broad Institute Genomics Platform"/>
            <consortium name="The Broad Institute Genome Sequencing Center for Infectious Disease"/>
            <person name="Wu L."/>
            <person name="Ma J."/>
        </authorList>
    </citation>
    <scope>NUCLEOTIDE SEQUENCE [LARGE SCALE GENOMIC DNA]</scope>
    <source>
        <strain evidence="9">PCU 347</strain>
    </source>
</reference>
<feature type="transmembrane region" description="Helical" evidence="6">
    <location>
        <begin position="12"/>
        <end position="29"/>
    </location>
</feature>
<dbReference type="Proteomes" id="UP001595824">
    <property type="component" value="Unassembled WGS sequence"/>
</dbReference>
<evidence type="ECO:0000259" key="7">
    <source>
        <dbReference type="PROSITE" id="PS50850"/>
    </source>
</evidence>